<feature type="compositionally biased region" description="Basic and acidic residues" evidence="6">
    <location>
        <begin position="464"/>
        <end position="479"/>
    </location>
</feature>
<feature type="domain" description="TM2" evidence="8">
    <location>
        <begin position="80"/>
        <end position="128"/>
    </location>
</feature>
<dbReference type="OMA" id="GNFGVGW"/>
<dbReference type="KEGG" id="lgi:LOTGIDRAFT_237918"/>
<evidence type="ECO:0000256" key="4">
    <source>
        <dbReference type="ARBA" id="ARBA00022989"/>
    </source>
</evidence>
<keyword evidence="5 7" id="KW-0472">Membrane</keyword>
<reference evidence="9 10" key="1">
    <citation type="journal article" date="2013" name="Nature">
        <title>Insights into bilaterian evolution from three spiralian genomes.</title>
        <authorList>
            <person name="Simakov O."/>
            <person name="Marletaz F."/>
            <person name="Cho S.J."/>
            <person name="Edsinger-Gonzales E."/>
            <person name="Havlak P."/>
            <person name="Hellsten U."/>
            <person name="Kuo D.H."/>
            <person name="Larsson T."/>
            <person name="Lv J."/>
            <person name="Arendt D."/>
            <person name="Savage R."/>
            <person name="Osoegawa K."/>
            <person name="de Jong P."/>
            <person name="Grimwood J."/>
            <person name="Chapman J.A."/>
            <person name="Shapiro H."/>
            <person name="Aerts A."/>
            <person name="Otillar R.P."/>
            <person name="Terry A.Y."/>
            <person name="Boore J.L."/>
            <person name="Grigoriev I.V."/>
            <person name="Lindberg D.R."/>
            <person name="Seaver E.C."/>
            <person name="Weisblat D.A."/>
            <person name="Putnam N.H."/>
            <person name="Rokhsar D.S."/>
        </authorList>
    </citation>
    <scope>NUCLEOTIDE SEQUENCE [LARGE SCALE GENOMIC DNA]</scope>
</reference>
<feature type="transmembrane region" description="Helical" evidence="7">
    <location>
        <begin position="246"/>
        <end position="267"/>
    </location>
</feature>
<dbReference type="GO" id="GO:0016020">
    <property type="term" value="C:membrane"/>
    <property type="evidence" value="ECO:0007669"/>
    <property type="project" value="UniProtKB-SubCell"/>
</dbReference>
<dbReference type="InterPro" id="IPR007829">
    <property type="entry name" value="TM2"/>
</dbReference>
<feature type="transmembrane region" description="Helical" evidence="7">
    <location>
        <begin position="179"/>
        <end position="198"/>
    </location>
</feature>
<feature type="transmembrane region" description="Helical" evidence="7">
    <location>
        <begin position="87"/>
        <end position="104"/>
    </location>
</feature>
<dbReference type="OrthoDB" id="10262359at2759"/>
<keyword evidence="4 7" id="KW-1133">Transmembrane helix</keyword>
<feature type="transmembrane region" description="Helical" evidence="7">
    <location>
        <begin position="219"/>
        <end position="240"/>
    </location>
</feature>
<dbReference type="STRING" id="225164.V4B519"/>
<dbReference type="Proteomes" id="UP000030746">
    <property type="component" value="Unassembled WGS sequence"/>
</dbReference>
<feature type="region of interest" description="Disordered" evidence="6">
    <location>
        <begin position="430"/>
        <end position="479"/>
    </location>
</feature>
<sequence length="479" mass="55048">MSKSGHPPSSKDGNPVYPHPDQQQQQQQQQQNHGQQQPASNISFIQPMQQPAYVPNTTVMVGAPHITRQAHVVVTPIKAQEKSIVDAYVLCIALGVIGAHHLYLRRPWFFVAYFCTFGLLGVGWIVDICRIPCLVKEANARIRDASREKRKQKVDAYLLWFPFGILGFHLFYLNRPAQGLLYFFTFGLCGIGWLVDLFRIPHMVNDCNSEVKVYEPHSMFASYVLCVSPFGILGLHHYYLNRPIWGILYTFTFGLLGVGWVVDWFRCYHLVIRAREEGNGKRDESLKYIDDMYVLWFPLGWLGFHHFYLRRYLWGFLYFFTFGLFGIGWLIDFCRLPCMVKEFNKHMLENKELVKQTQQHFNGQVNSRTSGDSLVTPNITPGPGQPQMYNYGATAPPPQGAYVQPGMPYPPYQYSHQHLPNVTIVQSQYGYPGPAPFQPQVHPGQPGMHYQQQNGVYQPPSYEEATHDDNTETKESRSN</sequence>
<feature type="domain" description="TM2" evidence="8">
    <location>
        <begin position="292"/>
        <end position="333"/>
    </location>
</feature>
<comment type="similarity">
    <text evidence="2">Belongs to the TM2 family.</text>
</comment>
<feature type="transmembrane region" description="Helical" evidence="7">
    <location>
        <begin position="110"/>
        <end position="135"/>
    </location>
</feature>
<dbReference type="Pfam" id="PF05154">
    <property type="entry name" value="TM2"/>
    <property type="match status" value="4"/>
</dbReference>
<dbReference type="CTD" id="20250600"/>
<feature type="compositionally biased region" description="Low complexity" evidence="6">
    <location>
        <begin position="22"/>
        <end position="37"/>
    </location>
</feature>
<evidence type="ECO:0000256" key="5">
    <source>
        <dbReference type="ARBA" id="ARBA00023136"/>
    </source>
</evidence>
<evidence type="ECO:0000256" key="3">
    <source>
        <dbReference type="ARBA" id="ARBA00022692"/>
    </source>
</evidence>
<evidence type="ECO:0000256" key="7">
    <source>
        <dbReference type="SAM" id="Phobius"/>
    </source>
</evidence>
<dbReference type="SUPFAM" id="SSF81995">
    <property type="entry name" value="beta-sandwich domain of Sec23/24"/>
    <property type="match status" value="1"/>
</dbReference>
<organism evidence="9 10">
    <name type="scientific">Lottia gigantea</name>
    <name type="common">Giant owl limpet</name>
    <dbReference type="NCBI Taxonomy" id="225164"/>
    <lineage>
        <taxon>Eukaryota</taxon>
        <taxon>Metazoa</taxon>
        <taxon>Spiralia</taxon>
        <taxon>Lophotrochozoa</taxon>
        <taxon>Mollusca</taxon>
        <taxon>Gastropoda</taxon>
        <taxon>Patellogastropoda</taxon>
        <taxon>Lottioidea</taxon>
        <taxon>Lottiidae</taxon>
        <taxon>Lottia</taxon>
    </lineage>
</organism>
<feature type="transmembrane region" description="Helical" evidence="7">
    <location>
        <begin position="156"/>
        <end position="173"/>
    </location>
</feature>
<accession>V4B519</accession>
<name>V4B519_LOTGI</name>
<comment type="subcellular location">
    <subcellularLocation>
        <location evidence="1">Membrane</location>
        <topology evidence="1">Multi-pass membrane protein</topology>
    </subcellularLocation>
</comment>
<evidence type="ECO:0000256" key="6">
    <source>
        <dbReference type="SAM" id="MobiDB-lite"/>
    </source>
</evidence>
<keyword evidence="10" id="KW-1185">Reference proteome</keyword>
<evidence type="ECO:0000313" key="9">
    <source>
        <dbReference type="EMBL" id="ESP02601.1"/>
    </source>
</evidence>
<dbReference type="RefSeq" id="XP_009046741.1">
    <property type="nucleotide sequence ID" value="XM_009048493.1"/>
</dbReference>
<dbReference type="GeneID" id="20250600"/>
<dbReference type="PANTHER" id="PTHR21016:SF25">
    <property type="entry name" value="TM2 DOMAIN-CONTAINING PROTEIN DDB_G0277895-RELATED"/>
    <property type="match status" value="1"/>
</dbReference>
<evidence type="ECO:0000256" key="1">
    <source>
        <dbReference type="ARBA" id="ARBA00004141"/>
    </source>
</evidence>
<protein>
    <recommendedName>
        <fullName evidence="8">TM2 domain-containing protein</fullName>
    </recommendedName>
</protein>
<dbReference type="EMBL" id="KB200170">
    <property type="protein sequence ID" value="ESP02601.1"/>
    <property type="molecule type" value="Genomic_DNA"/>
</dbReference>
<evidence type="ECO:0000256" key="2">
    <source>
        <dbReference type="ARBA" id="ARBA00008284"/>
    </source>
</evidence>
<dbReference type="AlphaFoldDB" id="V4B519"/>
<gene>
    <name evidence="9" type="ORF">LOTGIDRAFT_237918</name>
</gene>
<feature type="domain" description="TM2" evidence="8">
    <location>
        <begin position="216"/>
        <end position="265"/>
    </location>
</feature>
<feature type="transmembrane region" description="Helical" evidence="7">
    <location>
        <begin position="313"/>
        <end position="331"/>
    </location>
</feature>
<evidence type="ECO:0000313" key="10">
    <source>
        <dbReference type="Proteomes" id="UP000030746"/>
    </source>
</evidence>
<feature type="domain" description="TM2" evidence="8">
    <location>
        <begin position="150"/>
        <end position="198"/>
    </location>
</feature>
<dbReference type="HOGENOM" id="CLU_570235_0_0_1"/>
<dbReference type="PANTHER" id="PTHR21016">
    <property type="entry name" value="BETA-AMYLOID BINDING PROTEIN-RELATED"/>
    <property type="match status" value="1"/>
</dbReference>
<feature type="region of interest" description="Disordered" evidence="6">
    <location>
        <begin position="1"/>
        <end position="38"/>
    </location>
</feature>
<keyword evidence="3 7" id="KW-0812">Transmembrane</keyword>
<dbReference type="InterPro" id="IPR050932">
    <property type="entry name" value="TM2D1-3-like"/>
</dbReference>
<evidence type="ECO:0000259" key="8">
    <source>
        <dbReference type="Pfam" id="PF05154"/>
    </source>
</evidence>
<proteinExistence type="inferred from homology"/>